<sequence>MASLLLDLTTTKWPLAENFFQSLSVLQKAYWMNTVGIVVFSIYCWFSAMRYPGLKGRFSLTTRLAYFTDCEGLFRDAYETHWLVTQPDNVLSIRGVFREIDQIDWAGDSYDSRK</sequence>
<dbReference type="OrthoDB" id="1844152at2759"/>
<organism evidence="2 3">
    <name type="scientific">Paracoccidioides lutzii (strain ATCC MYA-826 / Pb01)</name>
    <name type="common">Paracoccidioides brasiliensis</name>
    <dbReference type="NCBI Taxonomy" id="502779"/>
    <lineage>
        <taxon>Eukaryota</taxon>
        <taxon>Fungi</taxon>
        <taxon>Dikarya</taxon>
        <taxon>Ascomycota</taxon>
        <taxon>Pezizomycotina</taxon>
        <taxon>Eurotiomycetes</taxon>
        <taxon>Eurotiomycetidae</taxon>
        <taxon>Onygenales</taxon>
        <taxon>Ajellomycetaceae</taxon>
        <taxon>Paracoccidioides</taxon>
    </lineage>
</organism>
<keyword evidence="3" id="KW-1185">Reference proteome</keyword>
<dbReference type="eggNOG" id="ENOG502RQUM">
    <property type="taxonomic scope" value="Eukaryota"/>
</dbReference>
<dbReference type="RefSeq" id="XP_002792939.2">
    <property type="nucleotide sequence ID" value="XM_002792893.2"/>
</dbReference>
<gene>
    <name evidence="2" type="ORF">PAAG_05075</name>
</gene>
<dbReference type="Proteomes" id="UP000002059">
    <property type="component" value="Partially assembled WGS sequence"/>
</dbReference>
<evidence type="ECO:0000256" key="1">
    <source>
        <dbReference type="SAM" id="Phobius"/>
    </source>
</evidence>
<dbReference type="GeneID" id="9096181"/>
<dbReference type="KEGG" id="pbl:PAAG_05075"/>
<dbReference type="HOGENOM" id="CLU_2121779_0_0_1"/>
<dbReference type="EMBL" id="KN294004">
    <property type="protein sequence ID" value="EEH34026.2"/>
    <property type="molecule type" value="Genomic_DNA"/>
</dbReference>
<proteinExistence type="predicted"/>
<protein>
    <submittedName>
        <fullName evidence="2">Uncharacterized protein</fullName>
    </submittedName>
</protein>
<reference evidence="2 3" key="1">
    <citation type="journal article" date="2011" name="PLoS Genet.">
        <title>Comparative genomic analysis of human fungal pathogens causing paracoccidioidomycosis.</title>
        <authorList>
            <person name="Desjardins C.A."/>
            <person name="Champion M.D."/>
            <person name="Holder J.W."/>
            <person name="Muszewska A."/>
            <person name="Goldberg J."/>
            <person name="Bailao A.M."/>
            <person name="Brigido M.M."/>
            <person name="Ferreira M.E."/>
            <person name="Garcia A.M."/>
            <person name="Grynberg M."/>
            <person name="Gujja S."/>
            <person name="Heiman D.I."/>
            <person name="Henn M.R."/>
            <person name="Kodira C.D."/>
            <person name="Leon-Narvaez H."/>
            <person name="Longo L.V."/>
            <person name="Ma L.J."/>
            <person name="Malavazi I."/>
            <person name="Matsuo A.L."/>
            <person name="Morais F.V."/>
            <person name="Pereira M."/>
            <person name="Rodriguez-Brito S."/>
            <person name="Sakthikumar S."/>
            <person name="Salem-Izacc S.M."/>
            <person name="Sykes S.M."/>
            <person name="Teixeira M.M."/>
            <person name="Vallejo M.C."/>
            <person name="Walter M.E."/>
            <person name="Yandava C."/>
            <person name="Young S."/>
            <person name="Zeng Q."/>
            <person name="Zucker J."/>
            <person name="Felipe M.S."/>
            <person name="Goldman G.H."/>
            <person name="Haas B.J."/>
            <person name="McEwen J.G."/>
            <person name="Nino-Vega G."/>
            <person name="Puccia R."/>
            <person name="San-Blas G."/>
            <person name="Soares C.M."/>
            <person name="Birren B.W."/>
            <person name="Cuomo C.A."/>
        </authorList>
    </citation>
    <scope>NUCLEOTIDE SEQUENCE [LARGE SCALE GENOMIC DNA]</scope>
    <source>
        <strain evidence="3">ATCC MYA-826 / Pb01</strain>
    </source>
</reference>
<evidence type="ECO:0000313" key="3">
    <source>
        <dbReference type="Proteomes" id="UP000002059"/>
    </source>
</evidence>
<keyword evidence="1" id="KW-0472">Membrane</keyword>
<keyword evidence="1" id="KW-0812">Transmembrane</keyword>
<feature type="transmembrane region" description="Helical" evidence="1">
    <location>
        <begin position="29"/>
        <end position="48"/>
    </location>
</feature>
<keyword evidence="1" id="KW-1133">Transmembrane helix</keyword>
<dbReference type="AlphaFoldDB" id="C1H2T2"/>
<accession>C1H2T2</accession>
<dbReference type="VEuPathDB" id="FungiDB:PAAG_05075"/>
<evidence type="ECO:0000313" key="2">
    <source>
        <dbReference type="EMBL" id="EEH34026.2"/>
    </source>
</evidence>
<name>C1H2T2_PARBA</name>